<evidence type="ECO:0000313" key="2">
    <source>
        <dbReference type="Proteomes" id="UP000094892"/>
    </source>
</evidence>
<dbReference type="PATRIC" id="fig|1590.306.peg.653"/>
<proteinExistence type="predicted"/>
<sequence length="57" mass="5908">MSTRNKIGFGIIICLSSVLGVTALVNIFIEGGIIVGTICTIGAILISLALILIHPED</sequence>
<evidence type="ECO:0000313" key="1">
    <source>
        <dbReference type="EMBL" id="ODO60707.1"/>
    </source>
</evidence>
<dbReference type="RefSeq" id="WP_159082125.1">
    <property type="nucleotide sequence ID" value="NZ_AP018405.1"/>
</dbReference>
<gene>
    <name evidence="1" type="ORF">LPJSA22_00652</name>
</gene>
<accession>A0A1E3KQ17</accession>
<organism evidence="1 2">
    <name type="scientific">Lactiplantibacillus plantarum</name>
    <name type="common">Lactobacillus plantarum</name>
    <dbReference type="NCBI Taxonomy" id="1590"/>
    <lineage>
        <taxon>Bacteria</taxon>
        <taxon>Bacillati</taxon>
        <taxon>Bacillota</taxon>
        <taxon>Bacilli</taxon>
        <taxon>Lactobacillales</taxon>
        <taxon>Lactobacillaceae</taxon>
        <taxon>Lactiplantibacillus</taxon>
    </lineage>
</organism>
<reference evidence="1 2" key="1">
    <citation type="submission" date="2016-08" db="EMBL/GenBank/DDBJ databases">
        <title>Genome sequencing of Lactobacillus plantarum JSA22, isolated from fermented soybean paste.</title>
        <authorList>
            <person name="Choi H.S."/>
        </authorList>
    </citation>
    <scope>NUCLEOTIDE SEQUENCE [LARGE SCALE GENOMIC DNA]</scope>
    <source>
        <strain evidence="1 2">JSA22</strain>
    </source>
</reference>
<dbReference type="Proteomes" id="UP000094892">
    <property type="component" value="Unassembled WGS sequence"/>
</dbReference>
<name>A0A1E3KQ17_LACPN</name>
<dbReference type="EMBL" id="MCOL01000001">
    <property type="protein sequence ID" value="ODO60707.1"/>
    <property type="molecule type" value="Genomic_DNA"/>
</dbReference>
<dbReference type="AlphaFoldDB" id="A0A1E3KQ17"/>
<protein>
    <submittedName>
        <fullName evidence="1">Uncharacterized protein</fullName>
    </submittedName>
</protein>
<comment type="caution">
    <text evidence="1">The sequence shown here is derived from an EMBL/GenBank/DDBJ whole genome shotgun (WGS) entry which is preliminary data.</text>
</comment>